<feature type="compositionally biased region" description="Low complexity" evidence="7">
    <location>
        <begin position="216"/>
        <end position="228"/>
    </location>
</feature>
<dbReference type="PANTHER" id="PTHR47995">
    <property type="entry name" value="TRANSCRIPTION FACTOR MYB33-RELATED"/>
    <property type="match status" value="1"/>
</dbReference>
<dbReference type="PANTHER" id="PTHR47995:SF18">
    <property type="entry name" value="TRANSCRIPTION FACTOR MYB65"/>
    <property type="match status" value="1"/>
</dbReference>
<accession>A0ABU6VJL2</accession>
<dbReference type="PROSITE" id="PS50090">
    <property type="entry name" value="MYB_LIKE"/>
    <property type="match status" value="2"/>
</dbReference>
<reference evidence="10 11" key="1">
    <citation type="journal article" date="2023" name="Plants (Basel)">
        <title>Bridging the Gap: Combining Genomics and Transcriptomics Approaches to Understand Stylosanthes scabra, an Orphan Legume from the Brazilian Caatinga.</title>
        <authorList>
            <person name="Ferreira-Neto J.R.C."/>
            <person name="da Silva M.D."/>
            <person name="Binneck E."/>
            <person name="de Melo N.F."/>
            <person name="da Silva R.H."/>
            <person name="de Melo A.L.T.M."/>
            <person name="Pandolfi V."/>
            <person name="Bustamante F.O."/>
            <person name="Brasileiro-Vidal A.C."/>
            <person name="Benko-Iseppon A.M."/>
        </authorList>
    </citation>
    <scope>NUCLEOTIDE SEQUENCE [LARGE SCALE GENOMIC DNA]</scope>
    <source>
        <tissue evidence="10">Leaves</tissue>
    </source>
</reference>
<dbReference type="InterPro" id="IPR017930">
    <property type="entry name" value="Myb_dom"/>
</dbReference>
<evidence type="ECO:0000256" key="1">
    <source>
        <dbReference type="ARBA" id="ARBA00004123"/>
    </source>
</evidence>
<dbReference type="InterPro" id="IPR001005">
    <property type="entry name" value="SANT/Myb"/>
</dbReference>
<gene>
    <name evidence="10" type="ORF">PIB30_059397</name>
</gene>
<feature type="region of interest" description="Disordered" evidence="7">
    <location>
        <begin position="1"/>
        <end position="31"/>
    </location>
</feature>
<keyword evidence="11" id="KW-1185">Reference proteome</keyword>
<evidence type="ECO:0000313" key="10">
    <source>
        <dbReference type="EMBL" id="MED6173436.1"/>
    </source>
</evidence>
<keyword evidence="2" id="KW-0677">Repeat</keyword>
<evidence type="ECO:0000259" key="9">
    <source>
        <dbReference type="PROSITE" id="PS51294"/>
    </source>
</evidence>
<proteinExistence type="predicted"/>
<feature type="compositionally biased region" description="Polar residues" evidence="7">
    <location>
        <begin position="193"/>
        <end position="203"/>
    </location>
</feature>
<feature type="compositionally biased region" description="Basic residues" evidence="7">
    <location>
        <begin position="165"/>
        <end position="177"/>
    </location>
</feature>
<keyword evidence="5" id="KW-0804">Transcription</keyword>
<evidence type="ECO:0000256" key="7">
    <source>
        <dbReference type="SAM" id="MobiDB-lite"/>
    </source>
</evidence>
<feature type="domain" description="Myb-like" evidence="8">
    <location>
        <begin position="233"/>
        <end position="285"/>
    </location>
</feature>
<feature type="domain" description="HTH myb-type" evidence="9">
    <location>
        <begin position="236"/>
        <end position="285"/>
    </location>
</feature>
<keyword evidence="4" id="KW-0238">DNA-binding</keyword>
<evidence type="ECO:0000256" key="4">
    <source>
        <dbReference type="ARBA" id="ARBA00023125"/>
    </source>
</evidence>
<dbReference type="InterPro" id="IPR009057">
    <property type="entry name" value="Homeodomain-like_sf"/>
</dbReference>
<keyword evidence="6" id="KW-0539">Nucleus</keyword>
<evidence type="ECO:0000313" key="11">
    <source>
        <dbReference type="Proteomes" id="UP001341840"/>
    </source>
</evidence>
<dbReference type="CDD" id="cd00167">
    <property type="entry name" value="SANT"/>
    <property type="match status" value="2"/>
</dbReference>
<dbReference type="Gene3D" id="1.10.10.60">
    <property type="entry name" value="Homeodomain-like"/>
    <property type="match status" value="2"/>
</dbReference>
<dbReference type="EMBL" id="JASCZI010151545">
    <property type="protein sequence ID" value="MED6173436.1"/>
    <property type="molecule type" value="Genomic_DNA"/>
</dbReference>
<keyword evidence="3" id="KW-0805">Transcription regulation</keyword>
<feature type="domain" description="HTH myb-type" evidence="9">
    <location>
        <begin position="286"/>
        <end position="340"/>
    </location>
</feature>
<name>A0ABU6VJL2_9FABA</name>
<feature type="domain" description="Myb-like" evidence="8">
    <location>
        <begin position="286"/>
        <end position="336"/>
    </location>
</feature>
<feature type="region of interest" description="Disordered" evidence="7">
    <location>
        <begin position="141"/>
        <end position="239"/>
    </location>
</feature>
<evidence type="ECO:0000256" key="2">
    <source>
        <dbReference type="ARBA" id="ARBA00022737"/>
    </source>
</evidence>
<sequence length="721" mass="80333">MAINQQPSSQPFSSGTLPSQPLPNPKGGINVIQTDGIEEELEEEEEDDWLYDLLVKLVGENSSDDKEDYEENEVEDKEEEELFFVATVYGDTKAEKEELPEKCENPDPCSITCKIGEVEIPECMCDQSLTALQTSQNFKPVTSLPLRKRKTATPSPQRVRDLNAKRRGPPYRRRARCRNYSEPAVGQNEEHQGTLNAISTMTNRCDGRKVSKGRRSSSSSVEDASGESNTGGECHLKKGPWTSTEDAILVDYVKKHGEGNWNAVQRNSGLLRCGKSCRLRWANHLRPDLRKGAFTEEEERQIIELHAKMGNKWARMAAELPGRTDNEIKNYWNTRIKRMQRAGLPIYPPDICMRVMHGNQESLNVGTLTDGGNQHDDFSRTDTMAEIPQLDFKYYKSCPSLSYGSSMFDVPESSMFEKSSDSSHAYNIMFPMMNPSKRLRESDVQYSNLDSCISSTVPIFEQCGDYMCDETSDHTRLSSPCDPILNTTDQFHGDDAYGSHATLNGNNSSSSVPISGAMKLELPSLQYLETQQGIWGTPASPLPSLESVDTLIQSPVAKPAPSDPVSPKSSGLLDAIIYQPKRSQETNNNLLQETPNDCVRKVVKISTMKCKPEWDEQGGPRCPLDQSAASGVTDYTPISMCLVDALQSVETIQDHNIKHELGTQYPAYFSGKKDNMNQIDITRPDALLDLGWFGNIVDYDGDLSLINDPFGTFLGPDPHGC</sequence>
<dbReference type="Proteomes" id="UP001341840">
    <property type="component" value="Unassembled WGS sequence"/>
</dbReference>
<dbReference type="PROSITE" id="PS51294">
    <property type="entry name" value="HTH_MYB"/>
    <property type="match status" value="2"/>
</dbReference>
<dbReference type="SUPFAM" id="SSF46689">
    <property type="entry name" value="Homeodomain-like"/>
    <property type="match status" value="1"/>
</dbReference>
<evidence type="ECO:0000256" key="3">
    <source>
        <dbReference type="ARBA" id="ARBA00023015"/>
    </source>
</evidence>
<evidence type="ECO:0000259" key="8">
    <source>
        <dbReference type="PROSITE" id="PS50090"/>
    </source>
</evidence>
<dbReference type="Pfam" id="PF00249">
    <property type="entry name" value="Myb_DNA-binding"/>
    <property type="match status" value="2"/>
</dbReference>
<evidence type="ECO:0000256" key="5">
    <source>
        <dbReference type="ARBA" id="ARBA00023163"/>
    </source>
</evidence>
<comment type="caution">
    <text evidence="10">The sequence shown here is derived from an EMBL/GenBank/DDBJ whole genome shotgun (WGS) entry which is preliminary data.</text>
</comment>
<organism evidence="10 11">
    <name type="scientific">Stylosanthes scabra</name>
    <dbReference type="NCBI Taxonomy" id="79078"/>
    <lineage>
        <taxon>Eukaryota</taxon>
        <taxon>Viridiplantae</taxon>
        <taxon>Streptophyta</taxon>
        <taxon>Embryophyta</taxon>
        <taxon>Tracheophyta</taxon>
        <taxon>Spermatophyta</taxon>
        <taxon>Magnoliopsida</taxon>
        <taxon>eudicotyledons</taxon>
        <taxon>Gunneridae</taxon>
        <taxon>Pentapetalae</taxon>
        <taxon>rosids</taxon>
        <taxon>fabids</taxon>
        <taxon>Fabales</taxon>
        <taxon>Fabaceae</taxon>
        <taxon>Papilionoideae</taxon>
        <taxon>50 kb inversion clade</taxon>
        <taxon>dalbergioids sensu lato</taxon>
        <taxon>Dalbergieae</taxon>
        <taxon>Pterocarpus clade</taxon>
        <taxon>Stylosanthes</taxon>
    </lineage>
</organism>
<feature type="compositionally biased region" description="Polar residues" evidence="7">
    <location>
        <begin position="1"/>
        <end position="19"/>
    </location>
</feature>
<evidence type="ECO:0000256" key="6">
    <source>
        <dbReference type="ARBA" id="ARBA00023242"/>
    </source>
</evidence>
<dbReference type="SMART" id="SM00717">
    <property type="entry name" value="SANT"/>
    <property type="match status" value="2"/>
</dbReference>
<comment type="subcellular location">
    <subcellularLocation>
        <location evidence="1">Nucleus</location>
    </subcellularLocation>
</comment>
<protein>
    <submittedName>
        <fullName evidence="10">Uncharacterized protein</fullName>
    </submittedName>
</protein>